<dbReference type="Proteomes" id="UP000019376">
    <property type="component" value="Unassembled WGS sequence"/>
</dbReference>
<feature type="compositionally biased region" description="Basic and acidic residues" evidence="1">
    <location>
        <begin position="115"/>
        <end position="138"/>
    </location>
</feature>
<name>S7ZRZ5_PENO1</name>
<sequence>MPEPAHEVTVVRGSIIICPGFEFRLERLTGILHALGKSPVHVFGTRFHGIGESVTILISETNEILFVPAHSGENVNRDIKCQMQRNWPLALGKPQYPARLLEPMTGPSASSAAAHRLDRDHRTQFRASQKDPRAGCAA</sequence>
<dbReference type="AlphaFoldDB" id="S7ZRZ5"/>
<keyword evidence="3" id="KW-1185">Reference proteome</keyword>
<protein>
    <submittedName>
        <fullName evidence="2">Uncharacterized protein</fullName>
    </submittedName>
</protein>
<evidence type="ECO:0000313" key="3">
    <source>
        <dbReference type="Proteomes" id="UP000019376"/>
    </source>
</evidence>
<proteinExistence type="predicted"/>
<gene>
    <name evidence="2" type="ORF">PDE_08457</name>
</gene>
<dbReference type="HOGENOM" id="CLU_1855970_0_0_1"/>
<evidence type="ECO:0000313" key="2">
    <source>
        <dbReference type="EMBL" id="EPS33495.1"/>
    </source>
</evidence>
<evidence type="ECO:0000256" key="1">
    <source>
        <dbReference type="SAM" id="MobiDB-lite"/>
    </source>
</evidence>
<organism evidence="2 3">
    <name type="scientific">Penicillium oxalicum (strain 114-2 / CGMCC 5302)</name>
    <name type="common">Penicillium decumbens</name>
    <dbReference type="NCBI Taxonomy" id="933388"/>
    <lineage>
        <taxon>Eukaryota</taxon>
        <taxon>Fungi</taxon>
        <taxon>Dikarya</taxon>
        <taxon>Ascomycota</taxon>
        <taxon>Pezizomycotina</taxon>
        <taxon>Eurotiomycetes</taxon>
        <taxon>Eurotiomycetidae</taxon>
        <taxon>Eurotiales</taxon>
        <taxon>Aspergillaceae</taxon>
        <taxon>Penicillium</taxon>
    </lineage>
</organism>
<feature type="region of interest" description="Disordered" evidence="1">
    <location>
        <begin position="100"/>
        <end position="138"/>
    </location>
</feature>
<accession>S7ZRZ5</accession>
<dbReference type="EMBL" id="KB644415">
    <property type="protein sequence ID" value="EPS33495.1"/>
    <property type="molecule type" value="Genomic_DNA"/>
</dbReference>
<reference evidence="2 3" key="1">
    <citation type="journal article" date="2013" name="PLoS ONE">
        <title>Genomic and secretomic analyses reveal unique features of the lignocellulolytic enzyme system of Penicillium decumbens.</title>
        <authorList>
            <person name="Liu G."/>
            <person name="Zhang L."/>
            <person name="Wei X."/>
            <person name="Zou G."/>
            <person name="Qin Y."/>
            <person name="Ma L."/>
            <person name="Li J."/>
            <person name="Zheng H."/>
            <person name="Wang S."/>
            <person name="Wang C."/>
            <person name="Xun L."/>
            <person name="Zhao G.-P."/>
            <person name="Zhou Z."/>
            <person name="Qu Y."/>
        </authorList>
    </citation>
    <scope>NUCLEOTIDE SEQUENCE [LARGE SCALE GENOMIC DNA]</scope>
    <source>
        <strain evidence="3">114-2 / CGMCC 5302</strain>
    </source>
</reference>